<dbReference type="Pfam" id="PF19305">
    <property type="entry name" value="MmgE_PrpD_C"/>
    <property type="match status" value="1"/>
</dbReference>
<dbReference type="Gene3D" id="1.10.4100.10">
    <property type="entry name" value="2-methylcitrate dehydratase PrpD"/>
    <property type="match status" value="1"/>
</dbReference>
<comment type="similarity">
    <text evidence="1">Belongs to the PrpD family.</text>
</comment>
<dbReference type="STRING" id="1075402.AN216_19905"/>
<dbReference type="Gene3D" id="3.30.1330.120">
    <property type="entry name" value="2-methylcitrate dehydratase PrpD"/>
    <property type="match status" value="1"/>
</dbReference>
<evidence type="ECO:0000259" key="2">
    <source>
        <dbReference type="Pfam" id="PF03972"/>
    </source>
</evidence>
<feature type="domain" description="MmgE/PrpD C-terminal" evidence="3">
    <location>
        <begin position="278"/>
        <end position="452"/>
    </location>
</feature>
<protein>
    <submittedName>
        <fullName evidence="4">2-methylcitrate dehydratase</fullName>
    </submittedName>
</protein>
<gene>
    <name evidence="4" type="ORF">AN216_19905</name>
</gene>
<evidence type="ECO:0000259" key="3">
    <source>
        <dbReference type="Pfam" id="PF19305"/>
    </source>
</evidence>
<dbReference type="Proteomes" id="UP000176101">
    <property type="component" value="Unassembled WGS sequence"/>
</dbReference>
<keyword evidence="5" id="KW-1185">Reference proteome</keyword>
<dbReference type="OrthoDB" id="9797528at2"/>
<reference evidence="4 5" key="1">
    <citation type="journal article" date="2016" name="Front. Microbiol.">
        <title>Comparative Genomics Analysis of Streptomyces Species Reveals Their Adaptation to the Marine Environment and Their Diversity at the Genomic Level.</title>
        <authorList>
            <person name="Tian X."/>
            <person name="Zhang Z."/>
            <person name="Yang T."/>
            <person name="Chen M."/>
            <person name="Li J."/>
            <person name="Chen F."/>
            <person name="Yang J."/>
            <person name="Li W."/>
            <person name="Zhang B."/>
            <person name="Zhang Z."/>
            <person name="Wu J."/>
            <person name="Zhang C."/>
            <person name="Long L."/>
            <person name="Xiao J."/>
        </authorList>
    </citation>
    <scope>NUCLEOTIDE SEQUENCE [LARGE SCALE GENOMIC DNA]</scope>
    <source>
        <strain evidence="4 5">SCSIO 02100</strain>
    </source>
</reference>
<dbReference type="InterPro" id="IPR045336">
    <property type="entry name" value="MmgE_PrpD_N"/>
</dbReference>
<name>A0A1E7JXZ7_9ACTN</name>
<dbReference type="PANTHER" id="PTHR16943">
    <property type="entry name" value="2-METHYLCITRATE DEHYDRATASE-RELATED"/>
    <property type="match status" value="1"/>
</dbReference>
<dbReference type="GO" id="GO:0016829">
    <property type="term" value="F:lyase activity"/>
    <property type="evidence" value="ECO:0007669"/>
    <property type="project" value="InterPro"/>
</dbReference>
<dbReference type="InterPro" id="IPR005656">
    <property type="entry name" value="MmgE_PrpD"/>
</dbReference>
<organism evidence="4 5">
    <name type="scientific">Streptomyces oceani</name>
    <dbReference type="NCBI Taxonomy" id="1075402"/>
    <lineage>
        <taxon>Bacteria</taxon>
        <taxon>Bacillati</taxon>
        <taxon>Actinomycetota</taxon>
        <taxon>Actinomycetes</taxon>
        <taxon>Kitasatosporales</taxon>
        <taxon>Streptomycetaceae</taxon>
        <taxon>Streptomyces</taxon>
    </lineage>
</organism>
<dbReference type="RefSeq" id="WP_070198042.1">
    <property type="nucleotide sequence ID" value="NZ_LJGU01000137.1"/>
</dbReference>
<proteinExistence type="inferred from homology"/>
<sequence length="485" mass="50594">MAERTLADELAAFAAGTDFPDLPAEVTDDVGGRVLDVLGLCVAARTLPTSQAVLEYVAEQGGAAQASALGHGLPRLPAAQAALANGVLAHSLDYDDTHLPSVLHPSASVVPAALATAELAGADGAQTVRAVALGLEVAVRLGMAGYDRQAGNSTFFEHGQHATSICGTLGGAVAAGVLLGLDQEGLRDVLGMAASTAAGIIESNRTGGTVKRLHCGWAAHSAVTVAQLTARGFTGPPTVLEGRFGFFEAFLHGTYTPTEITEGLGTRWAVPEIFYKPYPANHFTHAAVDAALELRARGLAPERVESAVLGAPAPVLRTIAEPIEQKRTPETGYQAQFSGPYAIAAAFCGPGNGLGVTLADYTDELARDPRRRDLMSRVEVVPDDRATEIFPLQFPATLTVRDTDGEVWYAEVLANRGGPGRPLSPAELGLKFRDNTSGTLSREAAEATRAAAGRLAELPDLRPLLDPLITVPGPLPDTHSPYEGR</sequence>
<evidence type="ECO:0000256" key="1">
    <source>
        <dbReference type="ARBA" id="ARBA00006174"/>
    </source>
</evidence>
<accession>A0A1E7JXZ7</accession>
<comment type="caution">
    <text evidence="4">The sequence shown here is derived from an EMBL/GenBank/DDBJ whole genome shotgun (WGS) entry which is preliminary data.</text>
</comment>
<dbReference type="InterPro" id="IPR042188">
    <property type="entry name" value="MmgE/PrpD_sf_2"/>
</dbReference>
<dbReference type="InterPro" id="IPR036148">
    <property type="entry name" value="MmgE/PrpD_sf"/>
</dbReference>
<feature type="domain" description="MmgE/PrpD N-terminal" evidence="2">
    <location>
        <begin position="9"/>
        <end position="253"/>
    </location>
</feature>
<dbReference type="InterPro" id="IPR045337">
    <property type="entry name" value="MmgE_PrpD_C"/>
</dbReference>
<dbReference type="SUPFAM" id="SSF103378">
    <property type="entry name" value="2-methylcitrate dehydratase PrpD"/>
    <property type="match status" value="1"/>
</dbReference>
<dbReference type="PATRIC" id="fig|1075402.3.peg.1458"/>
<evidence type="ECO:0000313" key="4">
    <source>
        <dbReference type="EMBL" id="OEU96544.1"/>
    </source>
</evidence>
<dbReference type="PANTHER" id="PTHR16943:SF8">
    <property type="entry name" value="2-METHYLCITRATE DEHYDRATASE"/>
    <property type="match status" value="1"/>
</dbReference>
<dbReference type="InterPro" id="IPR042183">
    <property type="entry name" value="MmgE/PrpD_sf_1"/>
</dbReference>
<dbReference type="AlphaFoldDB" id="A0A1E7JXZ7"/>
<evidence type="ECO:0000313" key="5">
    <source>
        <dbReference type="Proteomes" id="UP000176101"/>
    </source>
</evidence>
<dbReference type="Pfam" id="PF03972">
    <property type="entry name" value="MmgE_PrpD_N"/>
    <property type="match status" value="1"/>
</dbReference>
<dbReference type="EMBL" id="LJGU01000137">
    <property type="protein sequence ID" value="OEU96544.1"/>
    <property type="molecule type" value="Genomic_DNA"/>
</dbReference>